<keyword evidence="1" id="KW-0732">Signal</keyword>
<reference evidence="3 4" key="2">
    <citation type="submission" date="2018-03" db="EMBL/GenBank/DDBJ databases">
        <authorList>
            <person name="Keele B.F."/>
        </authorList>
    </citation>
    <scope>NUCLEOTIDE SEQUENCE [LARGE SCALE GENOMIC DNA]</scope>
    <source>
        <strain evidence="3 4">D13</strain>
    </source>
</reference>
<dbReference type="Gene3D" id="3.20.20.80">
    <property type="entry name" value="Glycosidases"/>
    <property type="match status" value="1"/>
</dbReference>
<dbReference type="Pfam" id="PF16116">
    <property type="entry name" value="DUF4832"/>
    <property type="match status" value="1"/>
</dbReference>
<protein>
    <recommendedName>
        <fullName evidence="2">DUF4832 domain-containing protein</fullName>
    </recommendedName>
</protein>
<evidence type="ECO:0000313" key="3">
    <source>
        <dbReference type="EMBL" id="AVP99232.1"/>
    </source>
</evidence>
<dbReference type="InterPro" id="IPR032267">
    <property type="entry name" value="DUF4832"/>
</dbReference>
<evidence type="ECO:0000313" key="4">
    <source>
        <dbReference type="Proteomes" id="UP000241074"/>
    </source>
</evidence>
<dbReference type="OrthoDB" id="9800974at2"/>
<proteinExistence type="predicted"/>
<feature type="signal peptide" evidence="1">
    <location>
        <begin position="1"/>
        <end position="32"/>
    </location>
</feature>
<keyword evidence="4" id="KW-1185">Reference proteome</keyword>
<name>A0A2P1PWM4_9GAMM</name>
<reference evidence="3 4" key="1">
    <citation type="submission" date="2018-03" db="EMBL/GenBank/DDBJ databases">
        <title>Ahniella affigens gen. nov., sp. nov., a gammaproteobacterium isolated from sandy soil near a stream.</title>
        <authorList>
            <person name="Ko Y."/>
            <person name="Kim J.-H."/>
        </authorList>
    </citation>
    <scope>NUCLEOTIDE SEQUENCE [LARGE SCALE GENOMIC DNA]</scope>
    <source>
        <strain evidence="3 4">D13</strain>
    </source>
</reference>
<accession>A0A2P1PWM4</accession>
<feature type="chain" id="PRO_5015134842" description="DUF4832 domain-containing protein" evidence="1">
    <location>
        <begin position="33"/>
        <end position="499"/>
    </location>
</feature>
<dbReference type="InterPro" id="IPR013783">
    <property type="entry name" value="Ig-like_fold"/>
</dbReference>
<organism evidence="3 4">
    <name type="scientific">Ahniella affigens</name>
    <dbReference type="NCBI Taxonomy" id="2021234"/>
    <lineage>
        <taxon>Bacteria</taxon>
        <taxon>Pseudomonadati</taxon>
        <taxon>Pseudomonadota</taxon>
        <taxon>Gammaproteobacteria</taxon>
        <taxon>Lysobacterales</taxon>
        <taxon>Rhodanobacteraceae</taxon>
        <taxon>Ahniella</taxon>
    </lineage>
</organism>
<sequence>MAQHRSDNQISMKILRAILTSALVLSANVAGSAVFLPPRTSDDVSNPHKGFMLWGTTFAADGGTDNFYGTRIFHVYVPWREVEPFDQSFDWSGFEQRHLAPIQAVYPDATFVLRLVADYPDGPASGISQYYSGGQLERDYPLFLEQAPFNIVGTDYTSCNGDGPGRAPAWNHPNMLTQMEQLIDAFAARYDGDARVTAIQIGLLGLWGEWHQTGCESLEPSSSTKQAIRDHYAQAFVQTPMQTRYPRATDVGNTEFGFHEDYFPSFTGACALFSPAMPLCDDSGDWNMEWAIANQSPGARDNWQQNPVSGESPLASQKNVWVSRQADIETLIRQYHFSVLGPAGKHEEPGFATALASIRRALGYNLHLDRLELPDPIHAGSPIPVTVALANTGSAPIYWQYELQLELVDTSGVTRWSTRFADDLRALHPGAPLTLQATALVPADLAPGTYSLRASLPARATNRPQIQLQSGGRDASGRVILGNVAVVAAELPLFAHGFE</sequence>
<dbReference type="RefSeq" id="WP_106893152.1">
    <property type="nucleotide sequence ID" value="NZ_CP027860.1"/>
</dbReference>
<evidence type="ECO:0000259" key="2">
    <source>
        <dbReference type="Pfam" id="PF16116"/>
    </source>
</evidence>
<gene>
    <name evidence="3" type="ORF">C7S18_19605</name>
</gene>
<dbReference type="Gene3D" id="2.60.40.10">
    <property type="entry name" value="Immunoglobulins"/>
    <property type="match status" value="1"/>
</dbReference>
<dbReference type="EMBL" id="CP027860">
    <property type="protein sequence ID" value="AVP99232.1"/>
    <property type="molecule type" value="Genomic_DNA"/>
</dbReference>
<evidence type="ECO:0000256" key="1">
    <source>
        <dbReference type="SAM" id="SignalP"/>
    </source>
</evidence>
<dbReference type="AlphaFoldDB" id="A0A2P1PWM4"/>
<dbReference type="Proteomes" id="UP000241074">
    <property type="component" value="Chromosome"/>
</dbReference>
<dbReference type="KEGG" id="xba:C7S18_19605"/>
<feature type="domain" description="DUF4832" evidence="2">
    <location>
        <begin position="290"/>
        <end position="467"/>
    </location>
</feature>